<proteinExistence type="predicted"/>
<dbReference type="InterPro" id="IPR016181">
    <property type="entry name" value="Acyl_CoA_acyltransferase"/>
</dbReference>
<reference evidence="2 3" key="1">
    <citation type="journal article" date="2015" name="Genome Announc.">
        <title>Expanding the biotechnology potential of lactobacilli through comparative genomics of 213 strains and associated genera.</title>
        <authorList>
            <person name="Sun Z."/>
            <person name="Harris H.M."/>
            <person name="McCann A."/>
            <person name="Guo C."/>
            <person name="Argimon S."/>
            <person name="Zhang W."/>
            <person name="Yang X."/>
            <person name="Jeffery I.B."/>
            <person name="Cooney J.C."/>
            <person name="Kagawa T.F."/>
            <person name="Liu W."/>
            <person name="Song Y."/>
            <person name="Salvetti E."/>
            <person name="Wrobel A."/>
            <person name="Rasinkangas P."/>
            <person name="Parkhill J."/>
            <person name="Rea M.C."/>
            <person name="O'Sullivan O."/>
            <person name="Ritari J."/>
            <person name="Douillard F.P."/>
            <person name="Paul Ross R."/>
            <person name="Yang R."/>
            <person name="Briner A.E."/>
            <person name="Felis G.E."/>
            <person name="de Vos W.M."/>
            <person name="Barrangou R."/>
            <person name="Klaenhammer T.R."/>
            <person name="Caufield P.W."/>
            <person name="Cui Y."/>
            <person name="Zhang H."/>
            <person name="O'Toole P.W."/>
        </authorList>
    </citation>
    <scope>NUCLEOTIDE SEQUENCE [LARGE SCALE GENOMIC DNA]</scope>
    <source>
        <strain evidence="2 3">DSM 4864</strain>
    </source>
</reference>
<dbReference type="PROSITE" id="PS51186">
    <property type="entry name" value="GNAT"/>
    <property type="match status" value="1"/>
</dbReference>
<dbReference type="RefSeq" id="WP_056984426.1">
    <property type="nucleotide sequence ID" value="NZ_AZGE01000008.1"/>
</dbReference>
<evidence type="ECO:0000259" key="1">
    <source>
        <dbReference type="PROSITE" id="PS51186"/>
    </source>
</evidence>
<organism evidence="2 3">
    <name type="scientific">Limosilactobacillus oris DSM 4864</name>
    <dbReference type="NCBI Taxonomy" id="1423779"/>
    <lineage>
        <taxon>Bacteria</taxon>
        <taxon>Bacillati</taxon>
        <taxon>Bacillota</taxon>
        <taxon>Bacilli</taxon>
        <taxon>Lactobacillales</taxon>
        <taxon>Lactobacillaceae</taxon>
        <taxon>Limosilactobacillus</taxon>
    </lineage>
</organism>
<dbReference type="CDD" id="cd04301">
    <property type="entry name" value="NAT_SF"/>
    <property type="match status" value="1"/>
</dbReference>
<name>A0A0R1WCY0_9LACO</name>
<sequence>MKIIQTAFDRTRKDVFEGLSAYFSKQYGATDISELPQQFSQELAFSATDGDTSMGQIYGHIDNVNLSAVIEGLYVNPNARGSKIGQKLIHIFEDTVQQEGCVISFVDTTQASAPKFYEKQGYQLIGTIPDYPVKGDIYYKYYKRL</sequence>
<accession>A0A0R1WCY0</accession>
<dbReference type="SUPFAM" id="SSF55729">
    <property type="entry name" value="Acyl-CoA N-acyltransferases (Nat)"/>
    <property type="match status" value="1"/>
</dbReference>
<evidence type="ECO:0000313" key="3">
    <source>
        <dbReference type="Proteomes" id="UP000050973"/>
    </source>
</evidence>
<comment type="caution">
    <text evidence="2">The sequence shown here is derived from an EMBL/GenBank/DDBJ whole genome shotgun (WGS) entry which is preliminary data.</text>
</comment>
<dbReference type="InterPro" id="IPR000182">
    <property type="entry name" value="GNAT_dom"/>
</dbReference>
<evidence type="ECO:0000313" key="2">
    <source>
        <dbReference type="EMBL" id="KRM15762.1"/>
    </source>
</evidence>
<gene>
    <name evidence="2" type="ORF">FC49_GL001869</name>
</gene>
<dbReference type="GO" id="GO:0016747">
    <property type="term" value="F:acyltransferase activity, transferring groups other than amino-acyl groups"/>
    <property type="evidence" value="ECO:0007669"/>
    <property type="project" value="InterPro"/>
</dbReference>
<dbReference type="AlphaFoldDB" id="A0A0R1WCY0"/>
<dbReference type="Gene3D" id="3.40.630.30">
    <property type="match status" value="1"/>
</dbReference>
<protein>
    <recommendedName>
        <fullName evidence="1">N-acetyltransferase domain-containing protein</fullName>
    </recommendedName>
</protein>
<feature type="domain" description="N-acetyltransferase" evidence="1">
    <location>
        <begin position="2"/>
        <end position="144"/>
    </location>
</feature>
<dbReference type="Proteomes" id="UP000050973">
    <property type="component" value="Unassembled WGS sequence"/>
</dbReference>
<dbReference type="PATRIC" id="fig|1423779.3.peg.1936"/>
<dbReference type="EMBL" id="AZGE01000008">
    <property type="protein sequence ID" value="KRM15762.1"/>
    <property type="molecule type" value="Genomic_DNA"/>
</dbReference>
<dbReference type="Pfam" id="PF00583">
    <property type="entry name" value="Acetyltransf_1"/>
    <property type="match status" value="1"/>
</dbReference>